<reference evidence="2 3" key="2">
    <citation type="journal article" date="2018" name="New Phytol.">
        <title>High intraspecific genome diversity in the model arbuscular mycorrhizal symbiont Rhizophagus irregularis.</title>
        <authorList>
            <person name="Chen E.C.H."/>
            <person name="Morin E."/>
            <person name="Beaudet D."/>
            <person name="Noel J."/>
            <person name="Yildirir G."/>
            <person name="Ndikumana S."/>
            <person name="Charron P."/>
            <person name="St-Onge C."/>
            <person name="Giorgi J."/>
            <person name="Kruger M."/>
            <person name="Marton T."/>
            <person name="Ropars J."/>
            <person name="Grigoriev I.V."/>
            <person name="Hainaut M."/>
            <person name="Henrissat B."/>
            <person name="Roux C."/>
            <person name="Martin F."/>
            <person name="Corradi N."/>
        </authorList>
    </citation>
    <scope>NUCLEOTIDE SEQUENCE [LARGE SCALE GENOMIC DNA]</scope>
    <source>
        <strain evidence="2 3">DAOM 197198</strain>
    </source>
</reference>
<protein>
    <submittedName>
        <fullName evidence="2">Uncharacterized protein</fullName>
    </submittedName>
</protein>
<evidence type="ECO:0000313" key="2">
    <source>
        <dbReference type="EMBL" id="POG68097.1"/>
    </source>
</evidence>
<proteinExistence type="predicted"/>
<feature type="compositionally biased region" description="Basic and acidic residues" evidence="1">
    <location>
        <begin position="156"/>
        <end position="175"/>
    </location>
</feature>
<accession>A0A2P4PRU2</accession>
<dbReference type="Proteomes" id="UP000018888">
    <property type="component" value="Unassembled WGS sequence"/>
</dbReference>
<feature type="compositionally biased region" description="Basic and acidic residues" evidence="1">
    <location>
        <begin position="1"/>
        <end position="11"/>
    </location>
</feature>
<dbReference type="EMBL" id="AUPC02000158">
    <property type="protein sequence ID" value="POG68097.1"/>
    <property type="molecule type" value="Genomic_DNA"/>
</dbReference>
<name>A0A2P4PRU2_RHIID</name>
<organism evidence="2 3">
    <name type="scientific">Rhizophagus irregularis (strain DAOM 181602 / DAOM 197198 / MUCL 43194)</name>
    <name type="common">Arbuscular mycorrhizal fungus</name>
    <name type="synonym">Glomus intraradices</name>
    <dbReference type="NCBI Taxonomy" id="747089"/>
    <lineage>
        <taxon>Eukaryota</taxon>
        <taxon>Fungi</taxon>
        <taxon>Fungi incertae sedis</taxon>
        <taxon>Mucoromycota</taxon>
        <taxon>Glomeromycotina</taxon>
        <taxon>Glomeromycetes</taxon>
        <taxon>Glomerales</taxon>
        <taxon>Glomeraceae</taxon>
        <taxon>Rhizophagus</taxon>
    </lineage>
</organism>
<keyword evidence="3" id="KW-1185">Reference proteome</keyword>
<feature type="region of interest" description="Disordered" evidence="1">
    <location>
        <begin position="154"/>
        <end position="175"/>
    </location>
</feature>
<evidence type="ECO:0000256" key="1">
    <source>
        <dbReference type="SAM" id="MobiDB-lite"/>
    </source>
</evidence>
<feature type="compositionally biased region" description="Polar residues" evidence="1">
    <location>
        <begin position="18"/>
        <end position="46"/>
    </location>
</feature>
<dbReference type="AlphaFoldDB" id="A0A2P4PRU2"/>
<sequence length="285" mass="32675">MRVQDSDRASDNSDFQDDSINGSTVLINPTSMQRQTSIESENSLSTLDENEIESSLLPPFVNDFDVNQVELLEQNLSQIFPPPYNIFSSNEFQEDQQSYDENASMSRYSESLTEESQISHQFESPIQISYDEIMSKTAQNLDNNDTNIRKAFGSDIKNKPDIKNKSDYKNKPDSKKSIRNVLKNQKFYMNTQTEYGKDLVEYIPGLYRLLSKADDSSSSDHIILSKDSLKKLCNDWFPLSFKSISEINYTKLNSISFRLIGCYGNHALIAKFLLNNKIINQKICE</sequence>
<feature type="region of interest" description="Disordered" evidence="1">
    <location>
        <begin position="1"/>
        <end position="46"/>
    </location>
</feature>
<gene>
    <name evidence="2" type="ORF">GLOIN_2v247497</name>
</gene>
<reference evidence="2 3" key="1">
    <citation type="journal article" date="2013" name="Proc. Natl. Acad. Sci. U.S.A.">
        <title>Genome of an arbuscular mycorrhizal fungus provides insight into the oldest plant symbiosis.</title>
        <authorList>
            <person name="Tisserant E."/>
            <person name="Malbreil M."/>
            <person name="Kuo A."/>
            <person name="Kohler A."/>
            <person name="Symeonidi A."/>
            <person name="Balestrini R."/>
            <person name="Charron P."/>
            <person name="Duensing N."/>
            <person name="Frei Dit Frey N."/>
            <person name="Gianinazzi-Pearson V."/>
            <person name="Gilbert L.B."/>
            <person name="Handa Y."/>
            <person name="Herr J.R."/>
            <person name="Hijri M."/>
            <person name="Koul R."/>
            <person name="Kawaguchi M."/>
            <person name="Krajinski F."/>
            <person name="Lammers P.J."/>
            <person name="Masclaux F.G."/>
            <person name="Murat C."/>
            <person name="Morin E."/>
            <person name="Ndikumana S."/>
            <person name="Pagni M."/>
            <person name="Petitpierre D."/>
            <person name="Requena N."/>
            <person name="Rosikiewicz P."/>
            <person name="Riley R."/>
            <person name="Saito K."/>
            <person name="San Clemente H."/>
            <person name="Shapiro H."/>
            <person name="van Tuinen D."/>
            <person name="Becard G."/>
            <person name="Bonfante P."/>
            <person name="Paszkowski U."/>
            <person name="Shachar-Hill Y.Y."/>
            <person name="Tuskan G.A."/>
            <person name="Young P.W."/>
            <person name="Sanders I.R."/>
            <person name="Henrissat B."/>
            <person name="Rensing S.A."/>
            <person name="Grigoriev I.V."/>
            <person name="Corradi N."/>
            <person name="Roux C."/>
            <person name="Martin F."/>
        </authorList>
    </citation>
    <scope>NUCLEOTIDE SEQUENCE [LARGE SCALE GENOMIC DNA]</scope>
    <source>
        <strain evidence="2 3">DAOM 197198</strain>
    </source>
</reference>
<comment type="caution">
    <text evidence="2">The sequence shown here is derived from an EMBL/GenBank/DDBJ whole genome shotgun (WGS) entry which is preliminary data.</text>
</comment>
<evidence type="ECO:0000313" key="3">
    <source>
        <dbReference type="Proteomes" id="UP000018888"/>
    </source>
</evidence>